<keyword evidence="1" id="KW-0472">Membrane</keyword>
<name>A0A362X4P1_9FLAO</name>
<evidence type="ECO:0000313" key="3">
    <source>
        <dbReference type="Proteomes" id="UP000251545"/>
    </source>
</evidence>
<comment type="caution">
    <text evidence="2">The sequence shown here is derived from an EMBL/GenBank/DDBJ whole genome shotgun (WGS) entry which is preliminary data.</text>
</comment>
<dbReference type="AlphaFoldDB" id="A0A362X4P1"/>
<proteinExistence type="predicted"/>
<protein>
    <submittedName>
        <fullName evidence="2">Uncharacterized protein</fullName>
    </submittedName>
</protein>
<reference evidence="2 3" key="1">
    <citation type="submission" date="2018-02" db="EMBL/GenBank/DDBJ databases">
        <title>Genomic Encyclopedia of Archaeal and Bacterial Type Strains, Phase II (KMG-II): from individual species to whole genera.</title>
        <authorList>
            <person name="Goeker M."/>
        </authorList>
    </citation>
    <scope>NUCLEOTIDE SEQUENCE [LARGE SCALE GENOMIC DNA]</scope>
    <source>
        <strain evidence="2 3">DSM 21165</strain>
    </source>
</reference>
<sequence>MNKKQLNILVKKIIPIALVLFLVIGGLIAIPVIRGYGDKLEKENEEWFSNPKNQEKIKTAINSYDNKSKSQPTQSDFKKIQDIVFELNGWSIKSDESMNTPKTGMLVLTKGVDYFNIMYVIADDFSSLDDYSNNQNEKITRNLQQQGIDMMPLGKENSNVKGKAAIIQSYEMTFDGDQQPKMIVASFKHKNYYYTFSYPTKSKNVPELWGTIKLID</sequence>
<dbReference type="RefSeq" id="WP_105472843.1">
    <property type="nucleotide sequence ID" value="NZ_PVEO01000002.1"/>
</dbReference>
<keyword evidence="1" id="KW-0812">Transmembrane</keyword>
<keyword evidence="1" id="KW-1133">Transmembrane helix</keyword>
<feature type="transmembrane region" description="Helical" evidence="1">
    <location>
        <begin position="12"/>
        <end position="33"/>
    </location>
</feature>
<evidence type="ECO:0000256" key="1">
    <source>
        <dbReference type="SAM" id="Phobius"/>
    </source>
</evidence>
<evidence type="ECO:0000313" key="2">
    <source>
        <dbReference type="EMBL" id="PQV50264.1"/>
    </source>
</evidence>
<gene>
    <name evidence="2" type="ORF">CLV33_102123</name>
</gene>
<dbReference type="EMBL" id="PVEO01000002">
    <property type="protein sequence ID" value="PQV50264.1"/>
    <property type="molecule type" value="Genomic_DNA"/>
</dbReference>
<dbReference type="Proteomes" id="UP000251545">
    <property type="component" value="Unassembled WGS sequence"/>
</dbReference>
<organism evidence="2 3">
    <name type="scientific">Jejuia pallidilutea</name>
    <dbReference type="NCBI Taxonomy" id="504487"/>
    <lineage>
        <taxon>Bacteria</taxon>
        <taxon>Pseudomonadati</taxon>
        <taxon>Bacteroidota</taxon>
        <taxon>Flavobacteriia</taxon>
        <taxon>Flavobacteriales</taxon>
        <taxon>Flavobacteriaceae</taxon>
        <taxon>Jejuia</taxon>
    </lineage>
</organism>
<accession>A0A362X4P1</accession>